<evidence type="ECO:0000313" key="1">
    <source>
        <dbReference type="EnsemblMetazoa" id="GPAI030039-PA"/>
    </source>
</evidence>
<dbReference type="Proteomes" id="UP000092445">
    <property type="component" value="Unassembled WGS sequence"/>
</dbReference>
<dbReference type="VEuPathDB" id="VectorBase:GPAI030039"/>
<organism evidence="1 2">
    <name type="scientific">Glossina pallidipes</name>
    <name type="common">Tsetse fly</name>
    <dbReference type="NCBI Taxonomy" id="7398"/>
    <lineage>
        <taxon>Eukaryota</taxon>
        <taxon>Metazoa</taxon>
        <taxon>Ecdysozoa</taxon>
        <taxon>Arthropoda</taxon>
        <taxon>Hexapoda</taxon>
        <taxon>Insecta</taxon>
        <taxon>Pterygota</taxon>
        <taxon>Neoptera</taxon>
        <taxon>Endopterygota</taxon>
        <taxon>Diptera</taxon>
        <taxon>Brachycera</taxon>
        <taxon>Muscomorpha</taxon>
        <taxon>Hippoboscoidea</taxon>
        <taxon>Glossinidae</taxon>
        <taxon>Glossina</taxon>
    </lineage>
</organism>
<reference evidence="2" key="1">
    <citation type="submission" date="2014-03" db="EMBL/GenBank/DDBJ databases">
        <authorList>
            <person name="Aksoy S."/>
            <person name="Warren W."/>
            <person name="Wilson R.K."/>
        </authorList>
    </citation>
    <scope>NUCLEOTIDE SEQUENCE [LARGE SCALE GENOMIC DNA]</scope>
    <source>
        <strain evidence="2">IAEA</strain>
    </source>
</reference>
<proteinExistence type="predicted"/>
<protein>
    <submittedName>
        <fullName evidence="1">Uncharacterized protein</fullName>
    </submittedName>
</protein>
<accession>A0A1A9ZZS6</accession>
<reference evidence="1" key="2">
    <citation type="submission" date="2020-05" db="UniProtKB">
        <authorList>
            <consortium name="EnsemblMetazoa"/>
        </authorList>
    </citation>
    <scope>IDENTIFICATION</scope>
    <source>
        <strain evidence="1">IAEA</strain>
    </source>
</reference>
<dbReference type="EnsemblMetazoa" id="GPAI030039-RA">
    <property type="protein sequence ID" value="GPAI030039-PA"/>
    <property type="gene ID" value="GPAI030039"/>
</dbReference>
<evidence type="ECO:0000313" key="2">
    <source>
        <dbReference type="Proteomes" id="UP000092445"/>
    </source>
</evidence>
<name>A0A1A9ZZS6_GLOPL</name>
<dbReference type="AlphaFoldDB" id="A0A1A9ZZS6"/>
<sequence length="138" mass="16408">MQKIADIITKQTLRVKRLVFIPKTEEVLTEEHGKFQQCRLIIIAIAIIYQKMKFPERNNAISRKSRRKKKKEKLIQSDGIDRKLYQQYCPLPSIVRHYQMHMDVNLPRVYDLASEELNRYYFLGFYIKFTALSAGPLT</sequence>
<keyword evidence="2" id="KW-1185">Reference proteome</keyword>